<feature type="domain" description="Helix-hairpin-helix DNA-binding motif class 1" evidence="8">
    <location>
        <begin position="73"/>
        <end position="92"/>
    </location>
</feature>
<reference evidence="9" key="1">
    <citation type="submission" date="2010-10" db="EMBL/GenBank/DDBJ databases">
        <authorList>
            <consortium name="US DOE Joint Genome Institute (JGI-PGF)"/>
            <person name="Lucas S."/>
            <person name="Copeland A."/>
            <person name="Lapidus A."/>
            <person name="Bruce D."/>
            <person name="Goodwin L."/>
            <person name="Pitluck S."/>
            <person name="Kyrpides N."/>
            <person name="Mavromatis K."/>
            <person name="Detter J.C."/>
            <person name="Han C."/>
            <person name="Land M."/>
            <person name="Hauser L."/>
            <person name="Markowitz V."/>
            <person name="Cheng J.-F."/>
            <person name="Hugenholtz P."/>
            <person name="Woyke T."/>
            <person name="Wu D."/>
            <person name="Pukall R."/>
            <person name="Wahrenburg C."/>
            <person name="Brambilla E."/>
            <person name="Klenk H.-P."/>
            <person name="Eisen J.A."/>
        </authorList>
    </citation>
    <scope>NUCLEOTIDE SEQUENCE [LARGE SCALE GENOMIC DNA]</scope>
    <source>
        <strain evidence="9">DSM 13965</strain>
    </source>
</reference>
<dbReference type="GO" id="GO:0006281">
    <property type="term" value="P:DNA repair"/>
    <property type="evidence" value="ECO:0007669"/>
    <property type="project" value="UniProtKB-UniRule"/>
</dbReference>
<evidence type="ECO:0000256" key="2">
    <source>
        <dbReference type="ARBA" id="ARBA00022763"/>
    </source>
</evidence>
<comment type="subcellular location">
    <subcellularLocation>
        <location evidence="6">Cytoplasm</location>
    </subcellularLocation>
</comment>
<comment type="domain">
    <text evidence="6">Has three domains with a flexible linker between the domains II and III and assumes an 'L' shape. Domain III is highly mobile and contacts RuvB.</text>
</comment>
<dbReference type="HOGENOM" id="CLU_087936_0_0_9"/>
<dbReference type="InterPro" id="IPR010994">
    <property type="entry name" value="RuvA_2-like"/>
</dbReference>
<keyword evidence="10" id="KW-1185">Reference proteome</keyword>
<evidence type="ECO:0000256" key="4">
    <source>
        <dbReference type="ARBA" id="ARBA00023172"/>
    </source>
</evidence>
<dbReference type="Gene3D" id="1.10.150.20">
    <property type="entry name" value="5' to 3' exonuclease, C-terminal subdomain"/>
    <property type="match status" value="1"/>
</dbReference>
<evidence type="ECO:0000256" key="5">
    <source>
        <dbReference type="ARBA" id="ARBA00023204"/>
    </source>
</evidence>
<keyword evidence="9" id="KW-0547">Nucleotide-binding</keyword>
<dbReference type="GO" id="GO:0009378">
    <property type="term" value="F:four-way junction helicase activity"/>
    <property type="evidence" value="ECO:0007669"/>
    <property type="project" value="InterPro"/>
</dbReference>
<evidence type="ECO:0000256" key="7">
    <source>
        <dbReference type="SAM" id="MobiDB-lite"/>
    </source>
</evidence>
<dbReference type="InterPro" id="IPR012340">
    <property type="entry name" value="NA-bd_OB-fold"/>
</dbReference>
<dbReference type="InterPro" id="IPR036267">
    <property type="entry name" value="RuvA_C_sf"/>
</dbReference>
<dbReference type="Pfam" id="PF01330">
    <property type="entry name" value="RuvA_N"/>
    <property type="match status" value="1"/>
</dbReference>
<organism evidence="9 10">
    <name type="scientific">Thermaerobacter subterraneus DSM 13965</name>
    <dbReference type="NCBI Taxonomy" id="867903"/>
    <lineage>
        <taxon>Bacteria</taxon>
        <taxon>Bacillati</taxon>
        <taxon>Bacillota</taxon>
        <taxon>Clostridia</taxon>
        <taxon>Eubacteriales</taxon>
        <taxon>Clostridiales Family XVII. Incertae Sedis</taxon>
        <taxon>Thermaerobacter</taxon>
    </lineage>
</organism>
<comment type="subunit">
    <text evidence="6">Homotetramer. Forms an RuvA(8)-RuvB(12)-Holliday junction (HJ) complex. HJ DNA is sandwiched between 2 RuvA tetramers; dsDNA enters through RuvA and exits via RuvB. An RuvB hexamer assembles on each DNA strand where it exits the tetramer. Each RuvB hexamer is contacted by two RuvA subunits (via domain III) on 2 adjacent RuvB subunits; this complex drives branch migration. In the full resolvosome a probable DNA-RuvA(4)-RuvB(12)-RuvC(2) complex forms which resolves the HJ.</text>
</comment>
<evidence type="ECO:0000256" key="3">
    <source>
        <dbReference type="ARBA" id="ARBA00023125"/>
    </source>
</evidence>
<keyword evidence="9" id="KW-0378">Hydrolase</keyword>
<sequence>MIAFLRGELAGFHGDEAWIDVGGVGFRVAVSRQTQRRLPPVGEPVRLLTRLVVREDQWSLYGFATADEQAAFDALVAVSGVGPRVALSVLSVLTPEDLRRAVVLQDPALLTRVPGVGPKLARRLLTELRDRLGQPLAEDGAAGGPAATGTAGAVPSPGTGEASPRDDALAALEALGYSRAEAEGALAAVAGQVEPGAPAAAWVRAALRALAGARAAGGAAR</sequence>
<gene>
    <name evidence="6" type="primary">ruvA</name>
    <name evidence="9" type="ORF">ThesuDRAFT_01683</name>
</gene>
<dbReference type="SMART" id="SM00278">
    <property type="entry name" value="HhH1"/>
    <property type="match status" value="2"/>
</dbReference>
<keyword evidence="1 6" id="KW-0963">Cytoplasm</keyword>
<dbReference type="InterPro" id="IPR013849">
    <property type="entry name" value="DNA_helicase_Holl-junc_RuvA_I"/>
</dbReference>
<feature type="domain" description="Helix-hairpin-helix DNA-binding motif class 1" evidence="8">
    <location>
        <begin position="108"/>
        <end position="127"/>
    </location>
</feature>
<accession>K6NYL4</accession>
<evidence type="ECO:0000259" key="8">
    <source>
        <dbReference type="SMART" id="SM00278"/>
    </source>
</evidence>
<dbReference type="Gene3D" id="1.10.8.10">
    <property type="entry name" value="DNA helicase RuvA subunit, C-terminal domain"/>
    <property type="match status" value="1"/>
</dbReference>
<comment type="caution">
    <text evidence="6">Lacks conserved residue(s) required for the propagation of feature annotation.</text>
</comment>
<dbReference type="RefSeq" id="WP_006903955.1">
    <property type="nucleotide sequence ID" value="NZ_JH976535.1"/>
</dbReference>
<dbReference type="CDD" id="cd14332">
    <property type="entry name" value="UBA_RuvA_C"/>
    <property type="match status" value="1"/>
</dbReference>
<dbReference type="InterPro" id="IPR000085">
    <property type="entry name" value="RuvA"/>
</dbReference>
<feature type="region of interest" description="Domain III" evidence="6">
    <location>
        <begin position="160"/>
        <end position="221"/>
    </location>
</feature>
<dbReference type="GO" id="GO:0006310">
    <property type="term" value="P:DNA recombination"/>
    <property type="evidence" value="ECO:0007669"/>
    <property type="project" value="UniProtKB-UniRule"/>
</dbReference>
<keyword evidence="4 6" id="KW-0233">DNA recombination</keyword>
<dbReference type="eggNOG" id="COG0632">
    <property type="taxonomic scope" value="Bacteria"/>
</dbReference>
<dbReference type="Proteomes" id="UP000005710">
    <property type="component" value="Unassembled WGS sequence"/>
</dbReference>
<proteinExistence type="inferred from homology"/>
<dbReference type="Pfam" id="PF07499">
    <property type="entry name" value="RuvA_C"/>
    <property type="match status" value="1"/>
</dbReference>
<protein>
    <recommendedName>
        <fullName evidence="6">Holliday junction branch migration complex subunit RuvA</fullName>
    </recommendedName>
</protein>
<dbReference type="GO" id="GO:0000400">
    <property type="term" value="F:four-way junction DNA binding"/>
    <property type="evidence" value="ECO:0007669"/>
    <property type="project" value="UniProtKB-UniRule"/>
</dbReference>
<dbReference type="NCBIfam" id="TIGR00084">
    <property type="entry name" value="ruvA"/>
    <property type="match status" value="1"/>
</dbReference>
<dbReference type="OrthoDB" id="5293449at2"/>
<dbReference type="GO" id="GO:0005524">
    <property type="term" value="F:ATP binding"/>
    <property type="evidence" value="ECO:0007669"/>
    <property type="project" value="InterPro"/>
</dbReference>
<keyword evidence="5 6" id="KW-0234">DNA repair</keyword>
<reference evidence="9" key="2">
    <citation type="submission" date="2012-10" db="EMBL/GenBank/DDBJ databases">
        <title>Improved high-quality draft of Thermaerobacter subterraneus C21, DSM 13965.</title>
        <authorList>
            <consortium name="DOE Joint Genome Institute"/>
            <person name="Eisen J."/>
            <person name="Huntemann M."/>
            <person name="Wei C.-L."/>
            <person name="Han J."/>
            <person name="Detter J.C."/>
            <person name="Han C."/>
            <person name="Tapia R."/>
            <person name="Chen A."/>
            <person name="Kyrpides N."/>
            <person name="Mavromatis K."/>
            <person name="Markowitz V."/>
            <person name="Szeto E."/>
            <person name="Ivanova N."/>
            <person name="Mikhailova N."/>
            <person name="Ovchinnikova G."/>
            <person name="Pagani I."/>
            <person name="Pati A."/>
            <person name="Goodwin L."/>
            <person name="Nordberg H.P."/>
            <person name="Cantor M.N."/>
            <person name="Hua S.X."/>
            <person name="Woyke T."/>
            <person name="Eisen J."/>
            <person name="Klenk H.-P."/>
        </authorList>
    </citation>
    <scope>NUCLEOTIDE SEQUENCE [LARGE SCALE GENOMIC DNA]</scope>
    <source>
        <strain evidence="9">DSM 13965</strain>
    </source>
</reference>
<dbReference type="GO" id="GO:0009379">
    <property type="term" value="C:Holliday junction helicase complex"/>
    <property type="evidence" value="ECO:0007669"/>
    <property type="project" value="InterPro"/>
</dbReference>
<dbReference type="AlphaFoldDB" id="K6NYL4"/>
<feature type="compositionally biased region" description="Low complexity" evidence="7">
    <location>
        <begin position="144"/>
        <end position="160"/>
    </location>
</feature>
<dbReference type="HAMAP" id="MF_00031">
    <property type="entry name" value="DNA_HJ_migration_RuvA"/>
    <property type="match status" value="1"/>
</dbReference>
<comment type="caution">
    <text evidence="9">The sequence shown here is derived from an EMBL/GenBank/DDBJ whole genome shotgun (WGS) entry which is preliminary data.</text>
</comment>
<feature type="region of interest" description="Disordered" evidence="7">
    <location>
        <begin position="135"/>
        <end position="164"/>
    </location>
</feature>
<dbReference type="SUPFAM" id="SSF47781">
    <property type="entry name" value="RuvA domain 2-like"/>
    <property type="match status" value="1"/>
</dbReference>
<dbReference type="STRING" id="867903.ThesuDRAFT_01683"/>
<keyword evidence="2 6" id="KW-0227">DNA damage</keyword>
<dbReference type="Gene3D" id="2.40.50.140">
    <property type="entry name" value="Nucleic acid-binding proteins"/>
    <property type="match status" value="1"/>
</dbReference>
<evidence type="ECO:0000256" key="1">
    <source>
        <dbReference type="ARBA" id="ARBA00022490"/>
    </source>
</evidence>
<dbReference type="SUPFAM" id="SSF46929">
    <property type="entry name" value="DNA helicase RuvA subunit, C-terminal domain"/>
    <property type="match status" value="1"/>
</dbReference>
<keyword evidence="9" id="KW-0067">ATP-binding</keyword>
<feature type="region of interest" description="Domain I" evidence="6">
    <location>
        <begin position="1"/>
        <end position="64"/>
    </location>
</feature>
<evidence type="ECO:0000313" key="10">
    <source>
        <dbReference type="Proteomes" id="UP000005710"/>
    </source>
</evidence>
<evidence type="ECO:0000256" key="6">
    <source>
        <dbReference type="HAMAP-Rule" id="MF_00031"/>
    </source>
</evidence>
<comment type="similarity">
    <text evidence="6">Belongs to the RuvA family.</text>
</comment>
<dbReference type="InterPro" id="IPR003583">
    <property type="entry name" value="Hlx-hairpin-Hlx_DNA-bd_motif"/>
</dbReference>
<dbReference type="GO" id="GO:0005737">
    <property type="term" value="C:cytoplasm"/>
    <property type="evidence" value="ECO:0007669"/>
    <property type="project" value="UniProtKB-SubCell"/>
</dbReference>
<keyword evidence="9" id="KW-0347">Helicase</keyword>
<dbReference type="Pfam" id="PF14520">
    <property type="entry name" value="HHH_5"/>
    <property type="match status" value="1"/>
</dbReference>
<name>K6NYL4_9FIRM</name>
<dbReference type="InterPro" id="IPR011114">
    <property type="entry name" value="RuvA_C"/>
</dbReference>
<comment type="function">
    <text evidence="6">The RuvA-RuvB-RuvC complex processes Holliday junction (HJ) DNA during genetic recombination and DNA repair, while the RuvA-RuvB complex plays an important role in the rescue of blocked DNA replication forks via replication fork reversal (RFR). RuvA specifically binds to HJ cruciform DNA, conferring on it an open structure. The RuvB hexamer acts as an ATP-dependent pump, pulling dsDNA into and through the RuvAB complex. HJ branch migration allows RuvC to scan DNA until it finds its consensus sequence, where it cleaves and resolves the cruciform DNA.</text>
</comment>
<dbReference type="SUPFAM" id="SSF50249">
    <property type="entry name" value="Nucleic acid-binding proteins"/>
    <property type="match status" value="1"/>
</dbReference>
<keyword evidence="3 6" id="KW-0238">DNA-binding</keyword>
<evidence type="ECO:0000313" key="9">
    <source>
        <dbReference type="EMBL" id="EKP93965.1"/>
    </source>
</evidence>
<dbReference type="EMBL" id="AENY02000003">
    <property type="protein sequence ID" value="EKP93965.1"/>
    <property type="molecule type" value="Genomic_DNA"/>
</dbReference>
<dbReference type="GO" id="GO:0048476">
    <property type="term" value="C:Holliday junction resolvase complex"/>
    <property type="evidence" value="ECO:0007669"/>
    <property type="project" value="UniProtKB-UniRule"/>
</dbReference>